<dbReference type="PANTHER" id="PTHR31516:SF17">
    <property type="entry name" value="STABILIZER OF AXONEMAL MICROTUBULES 2"/>
    <property type="match status" value="1"/>
</dbReference>
<dbReference type="GO" id="GO:0005856">
    <property type="term" value="C:cytoskeleton"/>
    <property type="evidence" value="ECO:0007669"/>
    <property type="project" value="TreeGrafter"/>
</dbReference>
<evidence type="ECO:0000313" key="4">
    <source>
        <dbReference type="Proteomes" id="UP000485058"/>
    </source>
</evidence>
<comment type="caution">
    <text evidence="3">The sequence shown here is derived from an EMBL/GenBank/DDBJ whole genome shotgun (WGS) entry which is preliminary data.</text>
</comment>
<evidence type="ECO:0000256" key="1">
    <source>
        <dbReference type="ARBA" id="ARBA00008738"/>
    </source>
</evidence>
<dbReference type="InterPro" id="IPR033336">
    <property type="entry name" value="SAXO1/2"/>
</dbReference>
<evidence type="ECO:0000313" key="3">
    <source>
        <dbReference type="EMBL" id="GFH10203.1"/>
    </source>
</evidence>
<dbReference type="EMBL" id="BLLF01000295">
    <property type="protein sequence ID" value="GFH10203.1"/>
    <property type="molecule type" value="Genomic_DNA"/>
</dbReference>
<keyword evidence="4" id="KW-1185">Reference proteome</keyword>
<comment type="similarity">
    <text evidence="1">Belongs to the FAM154 family.</text>
</comment>
<proteinExistence type="inferred from homology"/>
<sequence length="286" mass="31516">MVDMSSLMPREQPRLLGTTYRNEYVAKEVLIERAVRKVEPVANAPRFDGTTTMGTDFQAVPYHRAHAPNAYEPNKAPFDGTTSNKTDYQQREVAAPVRAVAHSSNLPATAGPFEGASLYKDTYGRQPYARRDLLVPPSGGQVVPRGPFDSATIYSSAYQAKEISRPVQVRPVDSRPFSATSWLELPSTEQRSQFVGKDVPVVRPSSAPRGQPLFKGAFDGTTTHNADFLPYQSAPARPVLQPSALQPSKQRFAGDSQYRSEFGPKAVPYERARAPNAYEPNKAPFD</sequence>
<dbReference type="Proteomes" id="UP000485058">
    <property type="component" value="Unassembled WGS sequence"/>
</dbReference>
<evidence type="ECO:0000256" key="2">
    <source>
        <dbReference type="SAM" id="MobiDB-lite"/>
    </source>
</evidence>
<gene>
    <name evidence="3" type="ORF">HaLaN_05476</name>
</gene>
<dbReference type="AlphaFoldDB" id="A0A699YJC9"/>
<feature type="non-terminal residue" evidence="3">
    <location>
        <position position="286"/>
    </location>
</feature>
<feature type="region of interest" description="Disordered" evidence="2">
    <location>
        <begin position="243"/>
        <end position="286"/>
    </location>
</feature>
<feature type="non-terminal residue" evidence="3">
    <location>
        <position position="1"/>
    </location>
</feature>
<name>A0A699YJC9_HAELA</name>
<organism evidence="3 4">
    <name type="scientific">Haematococcus lacustris</name>
    <name type="common">Green alga</name>
    <name type="synonym">Haematococcus pluvialis</name>
    <dbReference type="NCBI Taxonomy" id="44745"/>
    <lineage>
        <taxon>Eukaryota</taxon>
        <taxon>Viridiplantae</taxon>
        <taxon>Chlorophyta</taxon>
        <taxon>core chlorophytes</taxon>
        <taxon>Chlorophyceae</taxon>
        <taxon>CS clade</taxon>
        <taxon>Chlamydomonadales</taxon>
        <taxon>Haematococcaceae</taxon>
        <taxon>Haematococcus</taxon>
    </lineage>
</organism>
<accession>A0A699YJC9</accession>
<protein>
    <submittedName>
        <fullName evidence="3">Uncharacterized protein</fullName>
    </submittedName>
</protein>
<reference evidence="3 4" key="1">
    <citation type="submission" date="2020-02" db="EMBL/GenBank/DDBJ databases">
        <title>Draft genome sequence of Haematococcus lacustris strain NIES-144.</title>
        <authorList>
            <person name="Morimoto D."/>
            <person name="Nakagawa S."/>
            <person name="Yoshida T."/>
            <person name="Sawayama S."/>
        </authorList>
    </citation>
    <scope>NUCLEOTIDE SEQUENCE [LARGE SCALE GENOMIC DNA]</scope>
    <source>
        <strain evidence="3 4">NIES-144</strain>
    </source>
</reference>
<dbReference type="GO" id="GO:0008017">
    <property type="term" value="F:microtubule binding"/>
    <property type="evidence" value="ECO:0007669"/>
    <property type="project" value="InterPro"/>
</dbReference>
<dbReference type="PANTHER" id="PTHR31516">
    <property type="entry name" value="STABILIZER OF AXONEMAL MICROTUBULES 2"/>
    <property type="match status" value="1"/>
</dbReference>